<evidence type="ECO:0000313" key="3">
    <source>
        <dbReference type="Proteomes" id="UP000597444"/>
    </source>
</evidence>
<dbReference type="Proteomes" id="UP000597444">
    <property type="component" value="Unassembled WGS sequence"/>
</dbReference>
<evidence type="ECO:0000259" key="1">
    <source>
        <dbReference type="PROSITE" id="PS50819"/>
    </source>
</evidence>
<dbReference type="PROSITE" id="PS50819">
    <property type="entry name" value="INTEIN_ENDONUCLEASE"/>
    <property type="match status" value="1"/>
</dbReference>
<dbReference type="InterPro" id="IPR004042">
    <property type="entry name" value="Intein_endonuc_central"/>
</dbReference>
<name>A0A8J3IUF1_9CHLR</name>
<comment type="caution">
    <text evidence="2">The sequence shown here is derived from an EMBL/GenBank/DDBJ whole genome shotgun (WGS) entry which is preliminary data.</text>
</comment>
<evidence type="ECO:0000313" key="2">
    <source>
        <dbReference type="EMBL" id="GHO98074.1"/>
    </source>
</evidence>
<dbReference type="SUPFAM" id="SSF55608">
    <property type="entry name" value="Homing endonucleases"/>
    <property type="match status" value="2"/>
</dbReference>
<protein>
    <recommendedName>
        <fullName evidence="1">DOD-type homing endonuclease domain-containing protein</fullName>
    </recommendedName>
</protein>
<proteinExistence type="predicted"/>
<dbReference type="Gene3D" id="3.10.28.10">
    <property type="entry name" value="Homing endonucleases"/>
    <property type="match status" value="1"/>
</dbReference>
<accession>A0A8J3IUF1</accession>
<dbReference type="RefSeq" id="WP_220208842.1">
    <property type="nucleotide sequence ID" value="NZ_BNJK01000002.1"/>
</dbReference>
<dbReference type="GO" id="GO:0004519">
    <property type="term" value="F:endonuclease activity"/>
    <property type="evidence" value="ECO:0007669"/>
    <property type="project" value="InterPro"/>
</dbReference>
<gene>
    <name evidence="2" type="ORF">KSF_081220</name>
</gene>
<dbReference type="AlphaFoldDB" id="A0A8J3IUF1"/>
<dbReference type="InterPro" id="IPR027434">
    <property type="entry name" value="Homing_endonucl"/>
</dbReference>
<dbReference type="EMBL" id="BNJK01000002">
    <property type="protein sequence ID" value="GHO98074.1"/>
    <property type="molecule type" value="Genomic_DNA"/>
</dbReference>
<sequence length="280" mass="31992">MAGRGSHWLYSDLLTEPFLRQKYVVEQLTILSIAADVGVSSLTVRNSLKQFAIPIRPEPKPNLVDSSGFVDLSSDWHAYWVGFIAADGCVYIDEQRHDYRLQIVLKMSDADHLRDFQRGLQASAPVIVGFNGQRDVAKIVINDRFLIDALSTWGVVPNKSLIIRWPDRLPDALVPAFIRGYFDGNGTIYQRHRRNERTSWTETVCRFVSGSVLFLDSLERELAKRNIRLLKRYRNQDTNAHVLPLSGRKENLLAFADLIYQSSTVSLPRKKALFDALREM</sequence>
<keyword evidence="3" id="KW-1185">Reference proteome</keyword>
<organism evidence="2 3">
    <name type="scientific">Reticulibacter mediterranei</name>
    <dbReference type="NCBI Taxonomy" id="2778369"/>
    <lineage>
        <taxon>Bacteria</taxon>
        <taxon>Bacillati</taxon>
        <taxon>Chloroflexota</taxon>
        <taxon>Ktedonobacteria</taxon>
        <taxon>Ktedonobacterales</taxon>
        <taxon>Reticulibacteraceae</taxon>
        <taxon>Reticulibacter</taxon>
    </lineage>
</organism>
<reference evidence="2" key="1">
    <citation type="submission" date="2020-10" db="EMBL/GenBank/DDBJ databases">
        <title>Taxonomic study of unclassified bacteria belonging to the class Ktedonobacteria.</title>
        <authorList>
            <person name="Yabe S."/>
            <person name="Wang C.M."/>
            <person name="Zheng Y."/>
            <person name="Sakai Y."/>
            <person name="Cavaletti L."/>
            <person name="Monciardini P."/>
            <person name="Donadio S."/>
        </authorList>
    </citation>
    <scope>NUCLEOTIDE SEQUENCE</scope>
    <source>
        <strain evidence="2">ID150040</strain>
    </source>
</reference>
<feature type="domain" description="DOD-type homing endonuclease" evidence="1">
    <location>
        <begin position="80"/>
        <end position="235"/>
    </location>
</feature>